<dbReference type="EMBL" id="DMBR01000260">
    <property type="protein sequence ID" value="HAE94609.1"/>
    <property type="molecule type" value="Genomic_DNA"/>
</dbReference>
<sequence>MSSTQIILLFLGTPFMAGVLAPFFRGRWLVQSAVWMFALLSTLAALYVWAGMEAARLELTSIRLALAASALWSTAGLAGLLVGREAENVRRVAKNTRDKRKASEIFR</sequence>
<accession>A0A059ECA1</accession>
<evidence type="ECO:0000256" key="1">
    <source>
        <dbReference type="SAM" id="Phobius"/>
    </source>
</evidence>
<evidence type="ECO:0000313" key="5">
    <source>
        <dbReference type="Proteomes" id="UP000259173"/>
    </source>
</evidence>
<dbReference type="STRING" id="1280948.HY36_01860"/>
<organism evidence="3 4">
    <name type="scientific">Hyphomonas atlantica</name>
    <dbReference type="NCBI Taxonomy" id="1280948"/>
    <lineage>
        <taxon>Bacteria</taxon>
        <taxon>Pseudomonadati</taxon>
        <taxon>Pseudomonadota</taxon>
        <taxon>Alphaproteobacteria</taxon>
        <taxon>Hyphomonadales</taxon>
        <taxon>Hyphomonadaceae</taxon>
        <taxon>Hyphomonas</taxon>
    </lineage>
</organism>
<name>A0A059ECA1_9PROT</name>
<dbReference type="Proteomes" id="UP000259173">
    <property type="component" value="Unassembled WGS sequence"/>
</dbReference>
<reference evidence="3 4" key="1">
    <citation type="journal article" date="2014" name="Antonie Van Leeuwenhoek">
        <title>Hyphomonas beringensis sp. nov. and Hyphomonas chukchiensis sp. nov., isolated from surface seawater of the Bering Sea and Chukchi Sea.</title>
        <authorList>
            <person name="Li C."/>
            <person name="Lai Q."/>
            <person name="Li G."/>
            <person name="Dong C."/>
            <person name="Wang J."/>
            <person name="Liao Y."/>
            <person name="Shao Z."/>
        </authorList>
    </citation>
    <scope>NUCLEOTIDE SEQUENCE [LARGE SCALE GENOMIC DNA]</scope>
    <source>
        <strain evidence="3 4">22II1-22F38</strain>
    </source>
</reference>
<keyword evidence="1" id="KW-0812">Transmembrane</keyword>
<dbReference type="RefSeq" id="WP_035547429.1">
    <property type="nucleotide sequence ID" value="NZ_AWFH01000001.1"/>
</dbReference>
<protein>
    <submittedName>
        <fullName evidence="3">Uncharacterized protein</fullName>
    </submittedName>
</protein>
<feature type="transmembrane region" description="Helical" evidence="1">
    <location>
        <begin position="33"/>
        <end position="50"/>
    </location>
</feature>
<comment type="caution">
    <text evidence="3">The sequence shown here is derived from an EMBL/GenBank/DDBJ whole genome shotgun (WGS) entry which is preliminary data.</text>
</comment>
<gene>
    <name evidence="2" type="ORF">DCG65_08610</name>
    <name evidence="3" type="ORF">HY36_01860</name>
</gene>
<dbReference type="OrthoDB" id="7620082at2"/>
<dbReference type="AlphaFoldDB" id="A0A059ECA1"/>
<keyword evidence="4" id="KW-1185">Reference proteome</keyword>
<dbReference type="GeneID" id="92499624"/>
<dbReference type="Proteomes" id="UP000024547">
    <property type="component" value="Unassembled WGS sequence"/>
</dbReference>
<keyword evidence="1" id="KW-1133">Transmembrane helix</keyword>
<proteinExistence type="predicted"/>
<feature type="transmembrane region" description="Helical" evidence="1">
    <location>
        <begin position="62"/>
        <end position="82"/>
    </location>
</feature>
<evidence type="ECO:0000313" key="4">
    <source>
        <dbReference type="Proteomes" id="UP000024547"/>
    </source>
</evidence>
<evidence type="ECO:0000313" key="2">
    <source>
        <dbReference type="EMBL" id="HAE94609.1"/>
    </source>
</evidence>
<reference evidence="2 5" key="2">
    <citation type="journal article" date="2018" name="Nat. Biotechnol.">
        <title>A standardized bacterial taxonomy based on genome phylogeny substantially revises the tree of life.</title>
        <authorList>
            <person name="Parks D.H."/>
            <person name="Chuvochina M."/>
            <person name="Waite D.W."/>
            <person name="Rinke C."/>
            <person name="Skarshewski A."/>
            <person name="Chaumeil P.A."/>
            <person name="Hugenholtz P."/>
        </authorList>
    </citation>
    <scope>NUCLEOTIDE SEQUENCE [LARGE SCALE GENOMIC DNA]</scope>
    <source>
        <strain evidence="2">UBA8557</strain>
    </source>
</reference>
<feature type="transmembrane region" description="Helical" evidence="1">
    <location>
        <begin position="6"/>
        <end position="24"/>
    </location>
</feature>
<keyword evidence="1" id="KW-0472">Membrane</keyword>
<evidence type="ECO:0000313" key="3">
    <source>
        <dbReference type="EMBL" id="KCZ65152.1"/>
    </source>
</evidence>
<dbReference type="EMBL" id="AWFH01000001">
    <property type="protein sequence ID" value="KCZ65152.1"/>
    <property type="molecule type" value="Genomic_DNA"/>
</dbReference>
<dbReference type="PATRIC" id="fig|1280948.3.peg.367"/>